<sequence>MIMDRTSQSSSDSPTRDPKVLSIECLRGSSKADEWTGDMLQSGDIVEELRIGSTAKSQIRYQSPFKGGRSGVQKILQEAFKKKETSIVVRVRRGSEELAELQACIVPNELAAKKGLVLRSIDDPNYVVGFLDRTEAECFELQGTVCHLWPTFSRVFLVCLLTFELPCFFNN</sequence>
<dbReference type="EMBL" id="CP039354">
    <property type="protein sequence ID" value="QCE09165.1"/>
    <property type="molecule type" value="Genomic_DNA"/>
</dbReference>
<protein>
    <submittedName>
        <fullName evidence="1">Uncharacterized protein</fullName>
    </submittedName>
</protein>
<dbReference type="PANTHER" id="PTHR33984:SF11">
    <property type="match status" value="1"/>
</dbReference>
<evidence type="ECO:0000313" key="2">
    <source>
        <dbReference type="Proteomes" id="UP000501690"/>
    </source>
</evidence>
<name>A0A4D6NAM6_VIGUN</name>
<proteinExistence type="predicted"/>
<accession>A0A4D6NAM6</accession>
<reference evidence="1 2" key="1">
    <citation type="submission" date="2019-04" db="EMBL/GenBank/DDBJ databases">
        <title>An improved genome assembly and genetic linkage map for asparagus bean, Vigna unguiculata ssp. sesquipedialis.</title>
        <authorList>
            <person name="Xia Q."/>
            <person name="Zhang R."/>
            <person name="Dong Y."/>
        </authorList>
    </citation>
    <scope>NUCLEOTIDE SEQUENCE [LARGE SCALE GENOMIC DNA]</scope>
    <source>
        <tissue evidence="1">Leaf</tissue>
    </source>
</reference>
<dbReference type="PANTHER" id="PTHR33984">
    <property type="entry name" value="OS02G0717600 PROTEIN"/>
    <property type="match status" value="1"/>
</dbReference>
<organism evidence="1 2">
    <name type="scientific">Vigna unguiculata</name>
    <name type="common">Cowpea</name>
    <dbReference type="NCBI Taxonomy" id="3917"/>
    <lineage>
        <taxon>Eukaryota</taxon>
        <taxon>Viridiplantae</taxon>
        <taxon>Streptophyta</taxon>
        <taxon>Embryophyta</taxon>
        <taxon>Tracheophyta</taxon>
        <taxon>Spermatophyta</taxon>
        <taxon>Magnoliopsida</taxon>
        <taxon>eudicotyledons</taxon>
        <taxon>Gunneridae</taxon>
        <taxon>Pentapetalae</taxon>
        <taxon>rosids</taxon>
        <taxon>fabids</taxon>
        <taxon>Fabales</taxon>
        <taxon>Fabaceae</taxon>
        <taxon>Papilionoideae</taxon>
        <taxon>50 kb inversion clade</taxon>
        <taxon>NPAAA clade</taxon>
        <taxon>indigoferoid/millettioid clade</taxon>
        <taxon>Phaseoleae</taxon>
        <taxon>Vigna</taxon>
    </lineage>
</organism>
<gene>
    <name evidence="1" type="ORF">DEO72_LG10g384</name>
</gene>
<evidence type="ECO:0000313" key="1">
    <source>
        <dbReference type="EMBL" id="QCE09165.1"/>
    </source>
</evidence>
<keyword evidence="2" id="KW-1185">Reference proteome</keyword>
<dbReference type="AlphaFoldDB" id="A0A4D6NAM6"/>
<dbReference type="Proteomes" id="UP000501690">
    <property type="component" value="Linkage Group LG10"/>
</dbReference>